<dbReference type="PROSITE" id="PS01219">
    <property type="entry name" value="AMMONIUM_TRANSP"/>
    <property type="match status" value="1"/>
</dbReference>
<dbReference type="InterPro" id="IPR001905">
    <property type="entry name" value="Ammonium_transpt"/>
</dbReference>
<evidence type="ECO:0000259" key="10">
    <source>
        <dbReference type="Pfam" id="PF00909"/>
    </source>
</evidence>
<proteinExistence type="inferred from homology"/>
<keyword evidence="7 8" id="KW-0924">Ammonia transport</keyword>
<evidence type="ECO:0000256" key="1">
    <source>
        <dbReference type="ARBA" id="ARBA00004141"/>
    </source>
</evidence>
<feature type="transmembrane region" description="Helical" evidence="8">
    <location>
        <begin position="37"/>
        <end position="60"/>
    </location>
</feature>
<dbReference type="GO" id="GO:0008519">
    <property type="term" value="F:ammonium channel activity"/>
    <property type="evidence" value="ECO:0007669"/>
    <property type="project" value="InterPro"/>
</dbReference>
<feature type="transmembrane region" description="Helical" evidence="8">
    <location>
        <begin position="178"/>
        <end position="199"/>
    </location>
</feature>
<dbReference type="AlphaFoldDB" id="A0A917F1L9"/>
<dbReference type="SUPFAM" id="SSF111352">
    <property type="entry name" value="Ammonium transporter"/>
    <property type="match status" value="1"/>
</dbReference>
<sequence>MKKVIPLLLLTSLSFPVVASAQTSTTPEAVLESVDMVWIMIAAFLVFFMHAGFAMVEAGFTRSKNALNILMKNFMTMSIAAILYFIVGYGIMFGTSGGGFIGLDGFMLSGHEDQVGFFVFQAVFAATCATIISGAVAERIKLSSYLMITVAMTAFIYPVVGHWVWGGGWLAELGFVDFAGSTVVHLTGALGAIVAVMFLGPRLGKYSGGKVNVIQGHNIPIGALGVFILWFGWFGFNGGSTLAADPSAIPGVVATTLLSASAGVVGSGMYSQLKYKRIDASLTLNGALAGLVGITAGTGDLSPIGAIITGLIAGVILVEGVQLLDRKLHIDDPVGAIAVHGICGVWGTLAVGFFALEGGLFYGGGFELLSIQAIGILAVMAWTMGTSALVIFVLKSAFGIRVSREEEISGLDFAEHGSSAYESSKSIFNENPNVTDVGKDFGVGLLNRLDSLENKKVKTKERTAQ</sequence>
<keyword evidence="5 8" id="KW-1133">Transmembrane helix</keyword>
<evidence type="ECO:0000256" key="4">
    <source>
        <dbReference type="ARBA" id="ARBA00022692"/>
    </source>
</evidence>
<keyword evidence="6 8" id="KW-0472">Membrane</keyword>
<dbReference type="NCBIfam" id="TIGR00836">
    <property type="entry name" value="amt"/>
    <property type="match status" value="1"/>
</dbReference>
<keyword evidence="9" id="KW-0732">Signal</keyword>
<feature type="transmembrane region" description="Helical" evidence="8">
    <location>
        <begin position="368"/>
        <end position="394"/>
    </location>
</feature>
<dbReference type="Gene3D" id="1.10.3430.10">
    <property type="entry name" value="Ammonium transporter AmtB like domains"/>
    <property type="match status" value="1"/>
</dbReference>
<evidence type="ECO:0000256" key="5">
    <source>
        <dbReference type="ARBA" id="ARBA00022989"/>
    </source>
</evidence>
<dbReference type="InterPro" id="IPR018047">
    <property type="entry name" value="Ammonium_transpt_CS"/>
</dbReference>
<dbReference type="InterPro" id="IPR024041">
    <property type="entry name" value="NH4_transpt_AmtB-like_dom"/>
</dbReference>
<feature type="chain" id="PRO_5036834793" description="Ammonium transporter" evidence="9">
    <location>
        <begin position="22"/>
        <end position="465"/>
    </location>
</feature>
<organism evidence="11 12">
    <name type="scientific">Halobacillus andaensis</name>
    <dbReference type="NCBI Taxonomy" id="1176239"/>
    <lineage>
        <taxon>Bacteria</taxon>
        <taxon>Bacillati</taxon>
        <taxon>Bacillota</taxon>
        <taxon>Bacilli</taxon>
        <taxon>Bacillales</taxon>
        <taxon>Bacillaceae</taxon>
        <taxon>Halobacillus</taxon>
    </lineage>
</organism>
<evidence type="ECO:0000256" key="9">
    <source>
        <dbReference type="SAM" id="SignalP"/>
    </source>
</evidence>
<dbReference type="Proteomes" id="UP000660110">
    <property type="component" value="Unassembled WGS sequence"/>
</dbReference>
<feature type="transmembrane region" description="Helical" evidence="8">
    <location>
        <begin position="282"/>
        <end position="298"/>
    </location>
</feature>
<dbReference type="InterPro" id="IPR029020">
    <property type="entry name" value="Ammonium/urea_transptr"/>
</dbReference>
<evidence type="ECO:0000256" key="2">
    <source>
        <dbReference type="ARBA" id="ARBA00005887"/>
    </source>
</evidence>
<feature type="domain" description="Ammonium transporter AmtB-like" evidence="10">
    <location>
        <begin position="37"/>
        <end position="421"/>
    </location>
</feature>
<dbReference type="GO" id="GO:0005886">
    <property type="term" value="C:plasma membrane"/>
    <property type="evidence" value="ECO:0007669"/>
    <property type="project" value="UniProtKB-SubCell"/>
</dbReference>
<feature type="transmembrane region" description="Helical" evidence="8">
    <location>
        <begin position="81"/>
        <end position="103"/>
    </location>
</feature>
<gene>
    <name evidence="11" type="ORF">GCM10010954_36130</name>
</gene>
<protein>
    <recommendedName>
        <fullName evidence="8">Ammonium transporter</fullName>
    </recommendedName>
</protein>
<dbReference type="PANTHER" id="PTHR11730">
    <property type="entry name" value="AMMONIUM TRANSPORTER"/>
    <property type="match status" value="1"/>
</dbReference>
<dbReference type="GO" id="GO:0097272">
    <property type="term" value="P:ammonium homeostasis"/>
    <property type="evidence" value="ECO:0007669"/>
    <property type="project" value="TreeGrafter"/>
</dbReference>
<dbReference type="EMBL" id="BMEL01000005">
    <property type="protein sequence ID" value="GGF33839.1"/>
    <property type="molecule type" value="Genomic_DNA"/>
</dbReference>
<comment type="subcellular location">
    <subcellularLocation>
        <location evidence="8">Cell membrane</location>
        <topology evidence="8">Multi-pass membrane protein</topology>
    </subcellularLocation>
    <subcellularLocation>
        <location evidence="1">Membrane</location>
        <topology evidence="1">Multi-pass membrane protein</topology>
    </subcellularLocation>
</comment>
<reference evidence="11" key="1">
    <citation type="journal article" date="2014" name="Int. J. Syst. Evol. Microbiol.">
        <title>Complete genome sequence of Corynebacterium casei LMG S-19264T (=DSM 44701T), isolated from a smear-ripened cheese.</title>
        <authorList>
            <consortium name="US DOE Joint Genome Institute (JGI-PGF)"/>
            <person name="Walter F."/>
            <person name="Albersmeier A."/>
            <person name="Kalinowski J."/>
            <person name="Ruckert C."/>
        </authorList>
    </citation>
    <scope>NUCLEOTIDE SEQUENCE</scope>
    <source>
        <strain evidence="11">CGMCC 1.12153</strain>
    </source>
</reference>
<dbReference type="RefSeq" id="WP_188378939.1">
    <property type="nucleotide sequence ID" value="NZ_BMEL01000005.1"/>
</dbReference>
<feature type="signal peptide" evidence="9">
    <location>
        <begin position="1"/>
        <end position="21"/>
    </location>
</feature>
<evidence type="ECO:0000256" key="6">
    <source>
        <dbReference type="ARBA" id="ARBA00023136"/>
    </source>
</evidence>
<dbReference type="InterPro" id="IPR002229">
    <property type="entry name" value="RhesusRHD"/>
</dbReference>
<feature type="transmembrane region" description="Helical" evidence="8">
    <location>
        <begin position="248"/>
        <end position="270"/>
    </location>
</feature>
<keyword evidence="4 8" id="KW-0812">Transmembrane</keyword>
<feature type="transmembrane region" description="Helical" evidence="8">
    <location>
        <begin position="115"/>
        <end position="137"/>
    </location>
</feature>
<feature type="transmembrane region" description="Helical" evidence="8">
    <location>
        <begin position="304"/>
        <end position="324"/>
    </location>
</feature>
<keyword evidence="3 8" id="KW-0813">Transport</keyword>
<reference evidence="11" key="2">
    <citation type="submission" date="2020-09" db="EMBL/GenBank/DDBJ databases">
        <authorList>
            <person name="Sun Q."/>
            <person name="Zhou Y."/>
        </authorList>
    </citation>
    <scope>NUCLEOTIDE SEQUENCE</scope>
    <source>
        <strain evidence="11">CGMCC 1.12153</strain>
    </source>
</reference>
<feature type="transmembrane region" description="Helical" evidence="8">
    <location>
        <begin position="144"/>
        <end position="166"/>
    </location>
</feature>
<dbReference type="Pfam" id="PF00909">
    <property type="entry name" value="Ammonium_transp"/>
    <property type="match status" value="1"/>
</dbReference>
<comment type="caution">
    <text evidence="11">The sequence shown here is derived from an EMBL/GenBank/DDBJ whole genome shotgun (WGS) entry which is preliminary data.</text>
</comment>
<evidence type="ECO:0000256" key="8">
    <source>
        <dbReference type="RuleBase" id="RU362002"/>
    </source>
</evidence>
<comment type="similarity">
    <text evidence="2 8">Belongs to the ammonia transporter channel (TC 1.A.11.2) family.</text>
</comment>
<feature type="transmembrane region" description="Helical" evidence="8">
    <location>
        <begin position="336"/>
        <end position="356"/>
    </location>
</feature>
<dbReference type="PRINTS" id="PR00342">
    <property type="entry name" value="RHESUSRHD"/>
</dbReference>
<accession>A0A917F1L9</accession>
<evidence type="ECO:0000313" key="12">
    <source>
        <dbReference type="Proteomes" id="UP000660110"/>
    </source>
</evidence>
<evidence type="ECO:0000256" key="7">
    <source>
        <dbReference type="ARBA" id="ARBA00023177"/>
    </source>
</evidence>
<evidence type="ECO:0000313" key="11">
    <source>
        <dbReference type="EMBL" id="GGF33839.1"/>
    </source>
</evidence>
<evidence type="ECO:0000256" key="3">
    <source>
        <dbReference type="ARBA" id="ARBA00022448"/>
    </source>
</evidence>
<name>A0A917F1L9_HALAA</name>
<dbReference type="PANTHER" id="PTHR11730:SF6">
    <property type="entry name" value="AMMONIUM TRANSPORTER"/>
    <property type="match status" value="1"/>
</dbReference>
<keyword evidence="12" id="KW-1185">Reference proteome</keyword>
<dbReference type="FunFam" id="1.10.3430.10:FF:000008">
    <property type="entry name" value="Ammonium transporter"/>
    <property type="match status" value="1"/>
</dbReference>
<feature type="transmembrane region" description="Helical" evidence="8">
    <location>
        <begin position="219"/>
        <end position="236"/>
    </location>
</feature>